<evidence type="ECO:0000256" key="4">
    <source>
        <dbReference type="RuleBase" id="RU003690"/>
    </source>
</evidence>
<evidence type="ECO:0000256" key="1">
    <source>
        <dbReference type="ARBA" id="ARBA00010838"/>
    </source>
</evidence>
<dbReference type="PROSITE" id="PS00653">
    <property type="entry name" value="GLYCOSYL_HYDROL_F1_2"/>
    <property type="match status" value="1"/>
</dbReference>
<dbReference type="SUPFAM" id="SSF51445">
    <property type="entry name" value="(Trans)glycosidases"/>
    <property type="match status" value="1"/>
</dbReference>
<comment type="similarity">
    <text evidence="1 4">Belongs to the glycosyl hydrolase 1 family.</text>
</comment>
<keyword evidence="3" id="KW-0326">Glycosidase</keyword>
<gene>
    <name evidence="5" type="ORF">GCM10007359_00170</name>
</gene>
<dbReference type="GO" id="GO:0005975">
    <property type="term" value="P:carbohydrate metabolic process"/>
    <property type="evidence" value="ECO:0007669"/>
    <property type="project" value="InterPro"/>
</dbReference>
<dbReference type="Proteomes" id="UP000600171">
    <property type="component" value="Unassembled WGS sequence"/>
</dbReference>
<dbReference type="AlphaFoldDB" id="A0A917IJF5"/>
<name>A0A917IJF5_9MICC</name>
<evidence type="ECO:0000313" key="5">
    <source>
        <dbReference type="EMBL" id="GGH56254.1"/>
    </source>
</evidence>
<reference evidence="5 6" key="1">
    <citation type="journal article" date="2014" name="Int. J. Syst. Evol. Microbiol.">
        <title>Complete genome sequence of Corynebacterium casei LMG S-19264T (=DSM 44701T), isolated from a smear-ripened cheese.</title>
        <authorList>
            <consortium name="US DOE Joint Genome Institute (JGI-PGF)"/>
            <person name="Walter F."/>
            <person name="Albersmeier A."/>
            <person name="Kalinowski J."/>
            <person name="Ruckert C."/>
        </authorList>
    </citation>
    <scope>NUCLEOTIDE SEQUENCE [LARGE SCALE GENOMIC DNA]</scope>
    <source>
        <strain evidence="5 6">CCM 8669</strain>
    </source>
</reference>
<dbReference type="Gene3D" id="3.20.20.80">
    <property type="entry name" value="Glycosidases"/>
    <property type="match status" value="1"/>
</dbReference>
<protein>
    <recommendedName>
        <fullName evidence="7">6-phospho-beta-glucosidase</fullName>
    </recommendedName>
</protein>
<evidence type="ECO:0008006" key="7">
    <source>
        <dbReference type="Google" id="ProtNLM"/>
    </source>
</evidence>
<dbReference type="PANTHER" id="PTHR10353:SF36">
    <property type="entry name" value="LP05116P"/>
    <property type="match status" value="1"/>
</dbReference>
<dbReference type="InterPro" id="IPR033132">
    <property type="entry name" value="GH_1_N_CS"/>
</dbReference>
<dbReference type="GO" id="GO:0008422">
    <property type="term" value="F:beta-glucosidase activity"/>
    <property type="evidence" value="ECO:0007669"/>
    <property type="project" value="TreeGrafter"/>
</dbReference>
<dbReference type="InterPro" id="IPR001360">
    <property type="entry name" value="Glyco_hydro_1"/>
</dbReference>
<dbReference type="InterPro" id="IPR017853">
    <property type="entry name" value="GH"/>
</dbReference>
<dbReference type="Pfam" id="PF00232">
    <property type="entry name" value="Glyco_hydro_1"/>
    <property type="match status" value="1"/>
</dbReference>
<keyword evidence="6" id="KW-1185">Reference proteome</keyword>
<accession>A0A917IJF5</accession>
<proteinExistence type="inferred from homology"/>
<evidence type="ECO:0000313" key="6">
    <source>
        <dbReference type="Proteomes" id="UP000600171"/>
    </source>
</evidence>
<sequence length="116" mass="13130">MYRKKLKPFPQGFLWSASTSAYQSEGAWNEDGRGPIRTDIREDLPEGTADFKITSDHYHRFKEDIALMAEMGFRAYRFPSLGPALFPTATEKLTRRVSTTTTRSLMSCSSTTLSPL</sequence>
<evidence type="ECO:0000256" key="2">
    <source>
        <dbReference type="ARBA" id="ARBA00022801"/>
    </source>
</evidence>
<dbReference type="PANTHER" id="PTHR10353">
    <property type="entry name" value="GLYCOSYL HYDROLASE"/>
    <property type="match status" value="1"/>
</dbReference>
<organism evidence="5 6">
    <name type="scientific">Rothia aerolata</name>
    <dbReference type="NCBI Taxonomy" id="1812262"/>
    <lineage>
        <taxon>Bacteria</taxon>
        <taxon>Bacillati</taxon>
        <taxon>Actinomycetota</taxon>
        <taxon>Actinomycetes</taxon>
        <taxon>Micrococcales</taxon>
        <taxon>Micrococcaceae</taxon>
        <taxon>Rothia</taxon>
    </lineage>
</organism>
<comment type="caution">
    <text evidence="5">The sequence shown here is derived from an EMBL/GenBank/DDBJ whole genome shotgun (WGS) entry which is preliminary data.</text>
</comment>
<dbReference type="EMBL" id="BMDC01000001">
    <property type="protein sequence ID" value="GGH56254.1"/>
    <property type="molecule type" value="Genomic_DNA"/>
</dbReference>
<keyword evidence="2" id="KW-0378">Hydrolase</keyword>
<evidence type="ECO:0000256" key="3">
    <source>
        <dbReference type="ARBA" id="ARBA00023295"/>
    </source>
</evidence>